<evidence type="ECO:0000259" key="6">
    <source>
        <dbReference type="PROSITE" id="PS50075"/>
    </source>
</evidence>
<dbReference type="InterPro" id="IPR011004">
    <property type="entry name" value="Trimer_LpxA-like_sf"/>
</dbReference>
<feature type="transmembrane region" description="Helical" evidence="5">
    <location>
        <begin position="1032"/>
        <end position="1058"/>
    </location>
</feature>
<evidence type="ECO:0000313" key="9">
    <source>
        <dbReference type="Proteomes" id="UP000807342"/>
    </source>
</evidence>
<dbReference type="Proteomes" id="UP000807342">
    <property type="component" value="Unassembled WGS sequence"/>
</dbReference>
<dbReference type="GO" id="GO:0006631">
    <property type="term" value="P:fatty acid metabolic process"/>
    <property type="evidence" value="ECO:0007669"/>
    <property type="project" value="TreeGrafter"/>
</dbReference>
<keyword evidence="5" id="KW-0812">Transmembrane</keyword>
<evidence type="ECO:0000256" key="5">
    <source>
        <dbReference type="SAM" id="Phobius"/>
    </source>
</evidence>
<dbReference type="Pfam" id="PF13923">
    <property type="entry name" value="zf-C3HC4_2"/>
    <property type="match status" value="1"/>
</dbReference>
<evidence type="ECO:0000313" key="8">
    <source>
        <dbReference type="EMBL" id="KAF9454453.1"/>
    </source>
</evidence>
<organism evidence="8 9">
    <name type="scientific">Macrolepiota fuliginosa MF-IS2</name>
    <dbReference type="NCBI Taxonomy" id="1400762"/>
    <lineage>
        <taxon>Eukaryota</taxon>
        <taxon>Fungi</taxon>
        <taxon>Dikarya</taxon>
        <taxon>Basidiomycota</taxon>
        <taxon>Agaricomycotina</taxon>
        <taxon>Agaricomycetes</taxon>
        <taxon>Agaricomycetidae</taxon>
        <taxon>Agaricales</taxon>
        <taxon>Agaricineae</taxon>
        <taxon>Agaricaceae</taxon>
        <taxon>Macrolepiota</taxon>
    </lineage>
</organism>
<dbReference type="InterPro" id="IPR036736">
    <property type="entry name" value="ACP-like_sf"/>
</dbReference>
<evidence type="ECO:0000256" key="4">
    <source>
        <dbReference type="PROSITE-ProRule" id="PRU00175"/>
    </source>
</evidence>
<dbReference type="PROSITE" id="PS00518">
    <property type="entry name" value="ZF_RING_1"/>
    <property type="match status" value="1"/>
</dbReference>
<evidence type="ECO:0008006" key="10">
    <source>
        <dbReference type="Google" id="ProtNLM"/>
    </source>
</evidence>
<keyword evidence="5" id="KW-1133">Transmembrane helix</keyword>
<dbReference type="PROSITE" id="PS50075">
    <property type="entry name" value="CARRIER"/>
    <property type="match status" value="1"/>
</dbReference>
<dbReference type="Pfam" id="PF00501">
    <property type="entry name" value="AMP-binding"/>
    <property type="match status" value="1"/>
</dbReference>
<dbReference type="SUPFAM" id="SSF51161">
    <property type="entry name" value="Trimeric LpxA-like enzymes"/>
    <property type="match status" value="3"/>
</dbReference>
<evidence type="ECO:0000256" key="2">
    <source>
        <dbReference type="ARBA" id="ARBA00022771"/>
    </source>
</evidence>
<dbReference type="OrthoDB" id="3633556at2759"/>
<feature type="transmembrane region" description="Helical" evidence="5">
    <location>
        <begin position="817"/>
        <end position="838"/>
    </location>
</feature>
<dbReference type="InterPro" id="IPR000873">
    <property type="entry name" value="AMP-dep_synth/lig_dom"/>
</dbReference>
<dbReference type="Gene3D" id="3.30.40.10">
    <property type="entry name" value="Zinc/RING finger domain, C3HC4 (zinc finger)"/>
    <property type="match status" value="1"/>
</dbReference>
<proteinExistence type="predicted"/>
<dbReference type="EMBL" id="MU151054">
    <property type="protein sequence ID" value="KAF9454453.1"/>
    <property type="molecule type" value="Genomic_DNA"/>
</dbReference>
<dbReference type="InterPro" id="IPR009081">
    <property type="entry name" value="PP-bd_ACP"/>
</dbReference>
<dbReference type="Gene3D" id="2.160.10.10">
    <property type="entry name" value="Hexapeptide repeat proteins"/>
    <property type="match status" value="3"/>
</dbReference>
<dbReference type="SUPFAM" id="SSF47336">
    <property type="entry name" value="ACP-like"/>
    <property type="match status" value="1"/>
</dbReference>
<dbReference type="InterPro" id="IPR042099">
    <property type="entry name" value="ANL_N_sf"/>
</dbReference>
<dbReference type="SMART" id="SM00184">
    <property type="entry name" value="RING"/>
    <property type="match status" value="1"/>
</dbReference>
<dbReference type="GO" id="GO:0031956">
    <property type="term" value="F:medium-chain fatty acid-CoA ligase activity"/>
    <property type="evidence" value="ECO:0007669"/>
    <property type="project" value="TreeGrafter"/>
</dbReference>
<evidence type="ECO:0000256" key="1">
    <source>
        <dbReference type="ARBA" id="ARBA00022723"/>
    </source>
</evidence>
<dbReference type="SUPFAM" id="SSF57850">
    <property type="entry name" value="RING/U-box"/>
    <property type="match status" value="1"/>
</dbReference>
<dbReference type="Pfam" id="PF00550">
    <property type="entry name" value="PP-binding"/>
    <property type="match status" value="1"/>
</dbReference>
<protein>
    <recommendedName>
        <fullName evidence="10">Mannose-1-phosphate guanylyltransferase</fullName>
    </recommendedName>
</protein>
<dbReference type="InterPro" id="IPR013083">
    <property type="entry name" value="Znf_RING/FYVE/PHD"/>
</dbReference>
<sequence length="1629" mass="178894">MSVPLSILRASAQPKDVALGRWIAERLAESPRITSLLDCLCSNSTPAIFAPDASQRALTHGQLRAFISTFVLPHSPAHIPIGPNDRVLVALPNGPLTAVAILSVACYHTCAPVNASCTSSELRDDAARLGAKLILASKESVERLGLVSLQEELGCDVILVEPRPDGPAGLFSMTCLNNQTVFPSRPSRRQALDDLSLVLQTSGTSGKKKVVPYSLRALIVGAWAVVESWALRERDVNLNMMPLFHVGGFVRSLCAPILSGGSTIMCGGFDAVAFWNVAIQFGATWYYGAPTVHHAILSSRPAGVDAARGLRIRMICNAAGGLLPSLAVEMRATFGNAVILPSYGMTECMPIASPPQSYRLERPGCSGIACGPEVSIRDPSNAERELPQGRTGAVAVRGFPTFSGYEVSSDRNVPLDTSCFTSEGWFDTGDMGYMDKDGYLYITGRSKEIINKGGEVISPFEIEEAIATAAKDRVKSTLAFTVEHDVLQEAIGVVIVCPSGKPRIGLHQLQDSLRDHLHPSKWPSVIVYMDDLPKNATGKAVRVNLAKRLGFPQFHDGIPVNQRHFEAQVPSPRASLADSIPCSRAPVSAKGMEVLLNRMEEVKDFVLNVCPDGSAELYLSIDPKCLLNPEAFKAVIAQEVDGYLVPETIYLLHGSLARLKTEDANFEEARRNSAHFTSASMSKTELRVRDLVADILSLDPANVTAQSDFFLVGGNSLLLGKLAYQIRKETGADIGVSSLFNNSTVAGMAVLIDAVAPKSGFISVDEKDERNRHSAATSMTAFGLEYDYDQEYQVFEKSGARGQNHPICLIIQAIPLLFFYPLKAALTWSLLLFVLSYIAQFLEGGFWVKLGTLLAAIIASRAVVRFVAPVTAILFKWLVIGRYTPGQYRMWSMYYIRCWIVDQSLRSAGKGVFAFHPSLTILYYRLLGAKVGKNVVIDPRAKLGEYDLLELRDGCRIDKSHIRPFGVEREGYFRLDNIVIGRCAVINTYTTIAPGATIPDSAVYGPHASSHDPPSSKAYAAYNRTLSPVPHWALQVFVAWPLIIIVVAISHIPWMFCLWLMIKEVQILTTGLNALEAVIWWFADPRRVAYHTLSRIVRAIFTPVLQLILGIALKRLMGLNLETPAENYTQLMLLRRSINSVLLSHEALQRVFSILGIHYEIVSIAYRAMGAKIGKRIYWPGSGVQCEDPELLEIGDDVVFGSRSEIFTNDRLGAKKVIIGNGAMIADRVVLLPGSHIGRRTVMGSGALGKRDTVYEDGSTWMGCDNGDAICFGRNEKEHNEKDTTTSPFGRAFYEGKAPYWVFPYWFILATNVCITAISAAYWSISPVLAAQLLRHIHLRLGNTSLFKPTWYRLSVLYVLIAISFIVVLNIQAAAAVVWAVATKWLVIGERHEGRYEWDKSDYCQRWQLHLSLCRLLYKGYGAGGILGHMNGSAYIVWFYRALGAKIGKNCALFAGGISGLMTEPDLVEMGDDVSLDDCSVVSHINSRGIFSLNKLKIGNGCALRSGSRLLSGASMEDKSMLCEHSLLVSGDIAESGYVYAGWPAQRQKQEGVEERNDSPSAQLICPLCRQFPQQGVVTVCGHLFCDRCINEVLGNQRHCPICRIPTSRHQLRQVRPSFAISDRSHENH</sequence>
<feature type="transmembrane region" description="Helical" evidence="5">
    <location>
        <begin position="1300"/>
        <end position="1325"/>
    </location>
</feature>
<dbReference type="PANTHER" id="PTHR43201">
    <property type="entry name" value="ACYL-COA SYNTHETASE"/>
    <property type="match status" value="1"/>
</dbReference>
<dbReference type="Gene3D" id="1.10.1200.10">
    <property type="entry name" value="ACP-like"/>
    <property type="match status" value="1"/>
</dbReference>
<feature type="domain" description="RING-type" evidence="7">
    <location>
        <begin position="1566"/>
        <end position="1604"/>
    </location>
</feature>
<dbReference type="InterPro" id="IPR045851">
    <property type="entry name" value="AMP-bd_C_sf"/>
</dbReference>
<evidence type="ECO:0000259" key="7">
    <source>
        <dbReference type="PROSITE" id="PS50089"/>
    </source>
</evidence>
<name>A0A9P5XPA8_9AGAR</name>
<dbReference type="GO" id="GO:0008270">
    <property type="term" value="F:zinc ion binding"/>
    <property type="evidence" value="ECO:0007669"/>
    <property type="project" value="UniProtKB-KW"/>
</dbReference>
<accession>A0A9P5XPA8</accession>
<dbReference type="Gene3D" id="3.30.300.30">
    <property type="match status" value="1"/>
</dbReference>
<evidence type="ECO:0000256" key="3">
    <source>
        <dbReference type="ARBA" id="ARBA00022833"/>
    </source>
</evidence>
<feature type="transmembrane region" description="Helical" evidence="5">
    <location>
        <begin position="1356"/>
        <end position="1382"/>
    </location>
</feature>
<keyword evidence="9" id="KW-1185">Reference proteome</keyword>
<dbReference type="Gene3D" id="3.40.50.12780">
    <property type="entry name" value="N-terminal domain of ligase-like"/>
    <property type="match status" value="1"/>
</dbReference>
<feature type="transmembrane region" description="Helical" evidence="5">
    <location>
        <begin position="850"/>
        <end position="875"/>
    </location>
</feature>
<keyword evidence="5" id="KW-0472">Membrane</keyword>
<dbReference type="SUPFAM" id="SSF56801">
    <property type="entry name" value="Acetyl-CoA synthetase-like"/>
    <property type="match status" value="1"/>
</dbReference>
<keyword evidence="1" id="KW-0479">Metal-binding</keyword>
<reference evidence="8" key="1">
    <citation type="submission" date="2020-11" db="EMBL/GenBank/DDBJ databases">
        <authorList>
            <consortium name="DOE Joint Genome Institute"/>
            <person name="Ahrendt S."/>
            <person name="Riley R."/>
            <person name="Andreopoulos W."/>
            <person name="Labutti K."/>
            <person name="Pangilinan J."/>
            <person name="Ruiz-Duenas F.J."/>
            <person name="Barrasa J.M."/>
            <person name="Sanchez-Garcia M."/>
            <person name="Camarero S."/>
            <person name="Miyauchi S."/>
            <person name="Serrano A."/>
            <person name="Linde D."/>
            <person name="Babiker R."/>
            <person name="Drula E."/>
            <person name="Ayuso-Fernandez I."/>
            <person name="Pacheco R."/>
            <person name="Padilla G."/>
            <person name="Ferreira P."/>
            <person name="Barriuso J."/>
            <person name="Kellner H."/>
            <person name="Castanera R."/>
            <person name="Alfaro M."/>
            <person name="Ramirez L."/>
            <person name="Pisabarro A.G."/>
            <person name="Kuo A."/>
            <person name="Tritt A."/>
            <person name="Lipzen A."/>
            <person name="He G."/>
            <person name="Yan M."/>
            <person name="Ng V."/>
            <person name="Cullen D."/>
            <person name="Martin F."/>
            <person name="Rosso M.-N."/>
            <person name="Henrissat B."/>
            <person name="Hibbett D."/>
            <person name="Martinez A.T."/>
            <person name="Grigoriev I.V."/>
        </authorList>
    </citation>
    <scope>NUCLEOTIDE SEQUENCE</scope>
    <source>
        <strain evidence="8">MF-IS2</strain>
    </source>
</reference>
<gene>
    <name evidence="8" type="ORF">P691DRAFT_770641</name>
</gene>
<dbReference type="PANTHER" id="PTHR43201:SF10">
    <property type="entry name" value="CARRIER DOMAIN-CONTAINING PROTEIN"/>
    <property type="match status" value="1"/>
</dbReference>
<dbReference type="PROSITE" id="PS50089">
    <property type="entry name" value="ZF_RING_2"/>
    <property type="match status" value="1"/>
</dbReference>
<comment type="caution">
    <text evidence="8">The sequence shown here is derived from an EMBL/GenBank/DDBJ whole genome shotgun (WGS) entry which is preliminary data.</text>
</comment>
<feature type="domain" description="Carrier" evidence="6">
    <location>
        <begin position="682"/>
        <end position="756"/>
    </location>
</feature>
<keyword evidence="2 4" id="KW-0863">Zinc-finger</keyword>
<dbReference type="InterPro" id="IPR001841">
    <property type="entry name" value="Znf_RING"/>
</dbReference>
<keyword evidence="3" id="KW-0862">Zinc</keyword>
<dbReference type="InterPro" id="IPR017907">
    <property type="entry name" value="Znf_RING_CS"/>
</dbReference>